<evidence type="ECO:0000256" key="5">
    <source>
        <dbReference type="SAM" id="Phobius"/>
    </source>
</evidence>
<dbReference type="InterPro" id="IPR011527">
    <property type="entry name" value="ABC1_TM_dom"/>
</dbReference>
<keyword evidence="3 5" id="KW-1133">Transmembrane helix</keyword>
<dbReference type="InterPro" id="IPR027417">
    <property type="entry name" value="P-loop_NTPase"/>
</dbReference>
<dbReference type="Gene3D" id="3.40.50.300">
    <property type="entry name" value="P-loop containing nucleotide triphosphate hydrolases"/>
    <property type="match status" value="1"/>
</dbReference>
<dbReference type="SUPFAM" id="SSF52540">
    <property type="entry name" value="P-loop containing nucleoside triphosphate hydrolases"/>
    <property type="match status" value="1"/>
</dbReference>
<dbReference type="GO" id="GO:0016887">
    <property type="term" value="F:ATP hydrolysis activity"/>
    <property type="evidence" value="ECO:0007669"/>
    <property type="project" value="InterPro"/>
</dbReference>
<evidence type="ECO:0000259" key="6">
    <source>
        <dbReference type="PROSITE" id="PS50893"/>
    </source>
</evidence>
<gene>
    <name evidence="8" type="ORF">ED312_18910</name>
</gene>
<name>A0A3N0DYQ7_SINP1</name>
<reference evidence="8 9" key="1">
    <citation type="submission" date="2018-10" db="EMBL/GenBank/DDBJ databases">
        <title>Sinomicrobium pectinilyticum sp. nov., a pectinase-producing bacterium isolated from alkaline and saline soil, and emended description of the genus Sinomicrobium.</title>
        <authorList>
            <person name="Cheng B."/>
            <person name="Li C."/>
            <person name="Lai Q."/>
            <person name="Du M."/>
            <person name="Shao Z."/>
            <person name="Xu P."/>
            <person name="Yang C."/>
        </authorList>
    </citation>
    <scope>NUCLEOTIDE SEQUENCE [LARGE SCALE GENOMIC DNA]</scope>
    <source>
        <strain evidence="8 9">5DNS001</strain>
    </source>
</reference>
<dbReference type="PANTHER" id="PTHR43394:SF4">
    <property type="entry name" value="TOXIN SECRETION ABC TRANSPORTER ATP-BINDING PROTEIN"/>
    <property type="match status" value="1"/>
</dbReference>
<dbReference type="OrthoDB" id="311344at2"/>
<dbReference type="Pfam" id="PF00005">
    <property type="entry name" value="ABC_tran"/>
    <property type="match status" value="1"/>
</dbReference>
<evidence type="ECO:0000259" key="7">
    <source>
        <dbReference type="PROSITE" id="PS50929"/>
    </source>
</evidence>
<dbReference type="GO" id="GO:0005886">
    <property type="term" value="C:plasma membrane"/>
    <property type="evidence" value="ECO:0007669"/>
    <property type="project" value="UniProtKB-SubCell"/>
</dbReference>
<dbReference type="EMBL" id="RJTM01000127">
    <property type="protein sequence ID" value="RNL80739.1"/>
    <property type="molecule type" value="Genomic_DNA"/>
</dbReference>
<keyword evidence="2 5" id="KW-0812">Transmembrane</keyword>
<evidence type="ECO:0000256" key="4">
    <source>
        <dbReference type="ARBA" id="ARBA00023136"/>
    </source>
</evidence>
<comment type="subcellular location">
    <subcellularLocation>
        <location evidence="1">Cell membrane</location>
        <topology evidence="1">Multi-pass membrane protein</topology>
    </subcellularLocation>
</comment>
<dbReference type="GO" id="GO:0005524">
    <property type="term" value="F:ATP binding"/>
    <property type="evidence" value="ECO:0007669"/>
    <property type="project" value="UniProtKB-KW"/>
</dbReference>
<feature type="transmembrane region" description="Helical" evidence="5">
    <location>
        <begin position="55"/>
        <end position="75"/>
    </location>
</feature>
<proteinExistence type="predicted"/>
<organism evidence="8 9">
    <name type="scientific">Sinomicrobium pectinilyticum</name>
    <dbReference type="NCBI Taxonomy" id="1084421"/>
    <lineage>
        <taxon>Bacteria</taxon>
        <taxon>Pseudomonadati</taxon>
        <taxon>Bacteroidota</taxon>
        <taxon>Flavobacteriia</taxon>
        <taxon>Flavobacteriales</taxon>
        <taxon>Flavobacteriaceae</taxon>
        <taxon>Sinomicrobium</taxon>
    </lineage>
</organism>
<dbReference type="Gene3D" id="1.20.1560.10">
    <property type="entry name" value="ABC transporter type 1, transmembrane domain"/>
    <property type="match status" value="1"/>
</dbReference>
<evidence type="ECO:0000256" key="1">
    <source>
        <dbReference type="ARBA" id="ARBA00004651"/>
    </source>
</evidence>
<feature type="transmembrane region" description="Helical" evidence="5">
    <location>
        <begin position="156"/>
        <end position="176"/>
    </location>
</feature>
<keyword evidence="9" id="KW-1185">Reference proteome</keyword>
<dbReference type="AlphaFoldDB" id="A0A3N0DYQ7"/>
<keyword evidence="8" id="KW-0547">Nucleotide-binding</keyword>
<feature type="domain" description="ABC transporter" evidence="6">
    <location>
        <begin position="336"/>
        <end position="551"/>
    </location>
</feature>
<keyword evidence="8" id="KW-0067">ATP-binding</keyword>
<dbReference type="RefSeq" id="WP_123217596.1">
    <property type="nucleotide sequence ID" value="NZ_RJTM01000127.1"/>
</dbReference>
<feature type="transmembrane region" description="Helical" evidence="5">
    <location>
        <begin position="271"/>
        <end position="288"/>
    </location>
</feature>
<dbReference type="PROSITE" id="PS50929">
    <property type="entry name" value="ABC_TM1F"/>
    <property type="match status" value="1"/>
</dbReference>
<dbReference type="InterPro" id="IPR003439">
    <property type="entry name" value="ABC_transporter-like_ATP-bd"/>
</dbReference>
<dbReference type="SUPFAM" id="SSF90123">
    <property type="entry name" value="ABC transporter transmembrane region"/>
    <property type="match status" value="1"/>
</dbReference>
<feature type="transmembrane region" description="Helical" evidence="5">
    <location>
        <begin position="21"/>
        <end position="43"/>
    </location>
</feature>
<protein>
    <submittedName>
        <fullName evidence="8">ATP-binding cassette domain-containing protein</fullName>
    </submittedName>
</protein>
<dbReference type="InterPro" id="IPR036640">
    <property type="entry name" value="ABC1_TM_sf"/>
</dbReference>
<evidence type="ECO:0000256" key="2">
    <source>
        <dbReference type="ARBA" id="ARBA00022692"/>
    </source>
</evidence>
<evidence type="ECO:0000313" key="8">
    <source>
        <dbReference type="EMBL" id="RNL80739.1"/>
    </source>
</evidence>
<keyword evidence="4 5" id="KW-0472">Membrane</keyword>
<dbReference type="InterPro" id="IPR039421">
    <property type="entry name" value="Type_1_exporter"/>
</dbReference>
<feature type="domain" description="ABC transmembrane type-1" evidence="7">
    <location>
        <begin position="21"/>
        <end position="300"/>
    </location>
</feature>
<sequence length="551" mass="62341">MTPIQRFRNMLRIDKKDISQIILYSILAGIISLSLPLGIQSIVNFLQAGKVSTSWVVLVIIVVVGVAMVGVFRIMQYRITENLQQKIFVRSSFEFAYRFPKIKFNKLYPYSPPELANRFFDTLTVQKGFSKLLLDISGAALQILFGIVLLSLYHPFFIFFGILLVVLLYLIFRLNFYPGLSTSLEESNYKYKVAHWLQEIARNHLSFKNNKLFDFALHKNDRLVNSYLDQRENHFSVLRKQFIQLTGFKVLITAGLLIIGGILVLNQQMNIGQFVAAEIIILTIITAVEKLFSGIELFYDVLTSLEKIGTVVDMDLESGSGPENGSYLLDSDSLCIETDKLSYKFPNSENFILKNVSLTVNQGDRILIDGANGAGKTTLIRLLSRVIEPTGGTIFINNTNYSKYAIDDYRSSIGTITINDNVFEGTILENITCKNPGIPVQEVHKVIESMQLTAYIKSLPNGLDTTVHSEGKQLSSSIIQKILLARCIISDPKILFLEEPLEKVDEPSAKEIIDYLTAEDKAWTVVIISKNEYWKQKCNKRFFLTEGTLKI</sequence>
<dbReference type="Proteomes" id="UP000267469">
    <property type="component" value="Unassembled WGS sequence"/>
</dbReference>
<accession>A0A3N0DYQ7</accession>
<comment type="caution">
    <text evidence="8">The sequence shown here is derived from an EMBL/GenBank/DDBJ whole genome shotgun (WGS) entry which is preliminary data.</text>
</comment>
<dbReference type="GO" id="GO:0015421">
    <property type="term" value="F:ABC-type oligopeptide transporter activity"/>
    <property type="evidence" value="ECO:0007669"/>
    <property type="project" value="TreeGrafter"/>
</dbReference>
<dbReference type="PROSITE" id="PS50893">
    <property type="entry name" value="ABC_TRANSPORTER_2"/>
    <property type="match status" value="1"/>
</dbReference>
<evidence type="ECO:0000313" key="9">
    <source>
        <dbReference type="Proteomes" id="UP000267469"/>
    </source>
</evidence>
<feature type="transmembrane region" description="Helical" evidence="5">
    <location>
        <begin position="242"/>
        <end position="265"/>
    </location>
</feature>
<dbReference type="PANTHER" id="PTHR43394">
    <property type="entry name" value="ATP-DEPENDENT PERMEASE MDL1, MITOCHONDRIAL"/>
    <property type="match status" value="1"/>
</dbReference>
<evidence type="ECO:0000256" key="3">
    <source>
        <dbReference type="ARBA" id="ARBA00022989"/>
    </source>
</evidence>